<dbReference type="Ensembl" id="ENSBIXT00005049149.1">
    <property type="protein sequence ID" value="ENSBIXP00005039302.1"/>
    <property type="gene ID" value="ENSBIXG00005021652.1"/>
</dbReference>
<reference evidence="10" key="2">
    <citation type="submission" date="2025-08" db="UniProtKB">
        <authorList>
            <consortium name="Ensembl"/>
        </authorList>
    </citation>
    <scope>IDENTIFICATION</scope>
</reference>
<keyword evidence="4" id="KW-0677">Repeat</keyword>
<dbReference type="AlphaFoldDB" id="A0A4W2I5W5"/>
<dbReference type="Proteomes" id="UP000429181">
    <property type="component" value="Chromosome 26"/>
</dbReference>
<dbReference type="PANTHER" id="PTHR19331:SF22">
    <property type="entry name" value="DELETED IN MALIGNANT BRAIN TUMORS 1 PROTEIN"/>
    <property type="match status" value="1"/>
</dbReference>
<evidence type="ECO:0000256" key="1">
    <source>
        <dbReference type="ARBA" id="ARBA00004613"/>
    </source>
</evidence>
<organism evidence="10 11">
    <name type="scientific">Bos indicus x Bos taurus</name>
    <name type="common">Hybrid cattle</name>
    <dbReference type="NCBI Taxonomy" id="30522"/>
    <lineage>
        <taxon>Eukaryota</taxon>
        <taxon>Metazoa</taxon>
        <taxon>Chordata</taxon>
        <taxon>Craniata</taxon>
        <taxon>Vertebrata</taxon>
        <taxon>Euteleostomi</taxon>
        <taxon>Mammalia</taxon>
        <taxon>Eutheria</taxon>
        <taxon>Laurasiatheria</taxon>
        <taxon>Artiodactyla</taxon>
        <taxon>Ruminantia</taxon>
        <taxon>Pecora</taxon>
        <taxon>Bovidae</taxon>
        <taxon>Bovinae</taxon>
        <taxon>Bos</taxon>
    </lineage>
</organism>
<dbReference type="InterPro" id="IPR036772">
    <property type="entry name" value="SRCR-like_dom_sf"/>
</dbReference>
<dbReference type="PRINTS" id="PR00258">
    <property type="entry name" value="SPERACTRCPTR"/>
</dbReference>
<feature type="disulfide bond" evidence="7">
    <location>
        <begin position="210"/>
        <end position="271"/>
    </location>
</feature>
<feature type="disulfide bond" evidence="7">
    <location>
        <begin position="324"/>
        <end position="388"/>
    </location>
</feature>
<feature type="disulfide bond" evidence="7">
    <location>
        <begin position="337"/>
        <end position="398"/>
    </location>
</feature>
<evidence type="ECO:0000256" key="2">
    <source>
        <dbReference type="ARBA" id="ARBA00022525"/>
    </source>
</evidence>
<evidence type="ECO:0000256" key="7">
    <source>
        <dbReference type="PROSITE-ProRule" id="PRU00196"/>
    </source>
</evidence>
<comment type="subcellular location">
    <subcellularLocation>
        <location evidence="1">Secreted</location>
    </subcellularLocation>
</comment>
<keyword evidence="2" id="KW-0964">Secreted</keyword>
<keyword evidence="6" id="KW-0325">Glycoprotein</keyword>
<dbReference type="GO" id="GO:0031012">
    <property type="term" value="C:extracellular matrix"/>
    <property type="evidence" value="ECO:0007669"/>
    <property type="project" value="TreeGrafter"/>
</dbReference>
<protein>
    <recommendedName>
        <fullName evidence="9">SRCR domain-containing protein</fullName>
    </recommendedName>
</protein>
<keyword evidence="3" id="KW-0732">Signal</keyword>
<dbReference type="InterPro" id="IPR001190">
    <property type="entry name" value="SRCR"/>
</dbReference>
<dbReference type="PROSITE" id="PS00420">
    <property type="entry name" value="SRCR_1"/>
    <property type="match status" value="2"/>
</dbReference>
<accession>A0A4W2I5W5</accession>
<dbReference type="SUPFAM" id="SSF56487">
    <property type="entry name" value="SRCR-like"/>
    <property type="match status" value="2"/>
</dbReference>
<dbReference type="GeneTree" id="ENSGT00950000183145"/>
<dbReference type="SMART" id="SM00202">
    <property type="entry name" value="SR"/>
    <property type="match status" value="2"/>
</dbReference>
<evidence type="ECO:0000313" key="10">
    <source>
        <dbReference type="Ensembl" id="ENSBIXP00005039302.1"/>
    </source>
</evidence>
<sequence>MGFSRQEYWSELPCPPPGNLHDPGIEPRSPASPALQAHSLLLSHQGSPFQVSLVNRFGPFIHRVIFLNGDCGSIGGGNRNQECPWWPPTLNEGWQRDRFAFCFRRNTALGQWAGLLDLCLQPHFRAKLEGQSSLEESNNPMTFPSLHSAVTFATEELSTVNPIEGTESGLALRLVNGEHRCQGRVEVLYRGSWGTVCDDSWDTNDANVVCRQLGCGSAISAPGGARFGQGSGPIVLDDVGCSGHETYLWSCSHSPWNSHNCGHSEDASVICSGAQTQSTVVPDWWYPTTHYGTESGLALRLVNGEHRCQGRVEVLYRGSWGTVCDDSWDTNDANVVCRQLGCGSAISAPGNARFGQGSGPIVLDDVGCSGYETYLWSCSHSPWNTHNCGHSEDASVICSGGSQISWVRFSGGGFLLTF</sequence>
<evidence type="ECO:0000256" key="3">
    <source>
        <dbReference type="ARBA" id="ARBA00022729"/>
    </source>
</evidence>
<feature type="disulfide bond" evidence="7">
    <location>
        <begin position="197"/>
        <end position="261"/>
    </location>
</feature>
<evidence type="ECO:0000256" key="4">
    <source>
        <dbReference type="ARBA" id="ARBA00022737"/>
    </source>
</evidence>
<evidence type="ECO:0000256" key="6">
    <source>
        <dbReference type="ARBA" id="ARBA00023180"/>
    </source>
</evidence>
<dbReference type="Pfam" id="PF00530">
    <property type="entry name" value="SRCR"/>
    <property type="match status" value="2"/>
</dbReference>
<name>A0A4W2I5W5_BOBOX</name>
<dbReference type="FunFam" id="3.10.250.10:FF:000003">
    <property type="entry name" value="Deleted in malignant brain tumors 1"/>
    <property type="match status" value="2"/>
</dbReference>
<reference evidence="10 11" key="1">
    <citation type="submission" date="2018-11" db="EMBL/GenBank/DDBJ databases">
        <title>Haplotype-resolved cattle genomes.</title>
        <authorList>
            <person name="Low W.Y."/>
            <person name="Tearle R."/>
            <person name="Bickhart D.M."/>
            <person name="Rosen B.D."/>
            <person name="Koren S."/>
            <person name="Rhie A."/>
            <person name="Hiendleder S."/>
            <person name="Phillippy A.M."/>
            <person name="Smith T.P.L."/>
            <person name="Williams J.L."/>
        </authorList>
    </citation>
    <scope>NUCLEOTIDE SEQUENCE [LARGE SCALE GENOMIC DNA]</scope>
</reference>
<feature type="region of interest" description="Disordered" evidence="8">
    <location>
        <begin position="12"/>
        <end position="32"/>
    </location>
</feature>
<dbReference type="PROSITE" id="PS50287">
    <property type="entry name" value="SRCR_2"/>
    <property type="match status" value="2"/>
</dbReference>
<evidence type="ECO:0000259" key="9">
    <source>
        <dbReference type="PROSITE" id="PS50287"/>
    </source>
</evidence>
<feature type="domain" description="SRCR" evidence="9">
    <location>
        <begin position="172"/>
        <end position="272"/>
    </location>
</feature>
<evidence type="ECO:0000256" key="5">
    <source>
        <dbReference type="ARBA" id="ARBA00023157"/>
    </source>
</evidence>
<evidence type="ECO:0000313" key="11">
    <source>
        <dbReference type="Proteomes" id="UP000429181"/>
    </source>
</evidence>
<evidence type="ECO:0000256" key="8">
    <source>
        <dbReference type="SAM" id="MobiDB-lite"/>
    </source>
</evidence>
<dbReference type="PANTHER" id="PTHR19331">
    <property type="entry name" value="SCAVENGER RECEPTOR DOMAIN-CONTAINING"/>
    <property type="match status" value="1"/>
</dbReference>
<dbReference type="Gene3D" id="3.10.250.10">
    <property type="entry name" value="SRCR-like domain"/>
    <property type="match status" value="2"/>
</dbReference>
<feature type="domain" description="SRCR" evidence="9">
    <location>
        <begin position="299"/>
        <end position="399"/>
    </location>
</feature>
<dbReference type="GO" id="GO:0005615">
    <property type="term" value="C:extracellular space"/>
    <property type="evidence" value="ECO:0007669"/>
    <property type="project" value="TreeGrafter"/>
</dbReference>
<feature type="disulfide bond" evidence="7">
    <location>
        <begin position="241"/>
        <end position="251"/>
    </location>
</feature>
<feature type="disulfide bond" evidence="7">
    <location>
        <begin position="368"/>
        <end position="378"/>
    </location>
</feature>
<keyword evidence="5 7" id="KW-1015">Disulfide bond</keyword>
<proteinExistence type="predicted"/>
<dbReference type="GO" id="GO:0016020">
    <property type="term" value="C:membrane"/>
    <property type="evidence" value="ECO:0007669"/>
    <property type="project" value="InterPro"/>
</dbReference>
<dbReference type="GO" id="GO:0006952">
    <property type="term" value="P:defense response"/>
    <property type="evidence" value="ECO:0007669"/>
    <property type="project" value="TreeGrafter"/>
</dbReference>